<protein>
    <submittedName>
        <fullName evidence="2">Uncharacterized protein</fullName>
    </submittedName>
</protein>
<accession>A0A815HN60</accession>
<evidence type="ECO:0000313" key="5">
    <source>
        <dbReference type="EMBL" id="CAF4219765.1"/>
    </source>
</evidence>
<comment type="caution">
    <text evidence="2">The sequence shown here is derived from an EMBL/GenBank/DDBJ whole genome shotgun (WGS) entry which is preliminary data.</text>
</comment>
<evidence type="ECO:0000313" key="4">
    <source>
        <dbReference type="EMBL" id="CAF4076635.1"/>
    </source>
</evidence>
<dbReference type="Proteomes" id="UP000681967">
    <property type="component" value="Unassembled WGS sequence"/>
</dbReference>
<gene>
    <name evidence="5" type="ORF">BYL167_LOCUS24334</name>
    <name evidence="2" type="ORF">CJN711_LOCUS19611</name>
    <name evidence="4" type="ORF">GIL414_LOCUS15821</name>
    <name evidence="3" type="ORF">KQP761_LOCUS13306</name>
</gene>
<organism evidence="2 6">
    <name type="scientific">Rotaria magnacalcarata</name>
    <dbReference type="NCBI Taxonomy" id="392030"/>
    <lineage>
        <taxon>Eukaryota</taxon>
        <taxon>Metazoa</taxon>
        <taxon>Spiralia</taxon>
        <taxon>Gnathifera</taxon>
        <taxon>Rotifera</taxon>
        <taxon>Eurotatoria</taxon>
        <taxon>Bdelloidea</taxon>
        <taxon>Philodinida</taxon>
        <taxon>Philodinidae</taxon>
        <taxon>Rotaria</taxon>
    </lineage>
</organism>
<feature type="region of interest" description="Disordered" evidence="1">
    <location>
        <begin position="77"/>
        <end position="107"/>
    </location>
</feature>
<dbReference type="Proteomes" id="UP000663855">
    <property type="component" value="Unassembled WGS sequence"/>
</dbReference>
<dbReference type="EMBL" id="CAJNOW010006159">
    <property type="protein sequence ID" value="CAF1476166.1"/>
    <property type="molecule type" value="Genomic_DNA"/>
</dbReference>
<dbReference type="AlphaFoldDB" id="A0A815HN60"/>
<evidence type="ECO:0000313" key="2">
    <source>
        <dbReference type="EMBL" id="CAF1354756.1"/>
    </source>
</evidence>
<name>A0A815HN60_9BILA</name>
<sequence length="160" mass="18967">MASYKRELDAKRAKVEKTIQSKDKKKLIHLGDEFKERINELSDHIKRLKDNGRTMKRLQYDLEEILDNVDNLQIKLDAETSSPNPNEEKIKNYTNEKEELNKQQKQVHNKIEKMHKNSGSIVKDTENLEIENEQLQEYGDLLEKIKDALNKHKKERVKQT</sequence>
<dbReference type="Proteomes" id="UP000681720">
    <property type="component" value="Unassembled WGS sequence"/>
</dbReference>
<dbReference type="EMBL" id="CAJOBH010020725">
    <property type="protein sequence ID" value="CAF4219765.1"/>
    <property type="molecule type" value="Genomic_DNA"/>
</dbReference>
<dbReference type="EMBL" id="CAJOBJ010007062">
    <property type="protein sequence ID" value="CAF4076635.1"/>
    <property type="molecule type" value="Genomic_DNA"/>
</dbReference>
<evidence type="ECO:0000256" key="1">
    <source>
        <dbReference type="SAM" id="MobiDB-lite"/>
    </source>
</evidence>
<evidence type="ECO:0000313" key="3">
    <source>
        <dbReference type="EMBL" id="CAF1476166.1"/>
    </source>
</evidence>
<proteinExistence type="predicted"/>
<evidence type="ECO:0000313" key="6">
    <source>
        <dbReference type="Proteomes" id="UP000663855"/>
    </source>
</evidence>
<reference evidence="2" key="1">
    <citation type="submission" date="2021-02" db="EMBL/GenBank/DDBJ databases">
        <authorList>
            <person name="Nowell W R."/>
        </authorList>
    </citation>
    <scope>NUCLEOTIDE SEQUENCE</scope>
</reference>
<dbReference type="Proteomes" id="UP000663834">
    <property type="component" value="Unassembled WGS sequence"/>
</dbReference>
<feature type="compositionally biased region" description="Basic and acidic residues" evidence="1">
    <location>
        <begin position="86"/>
        <end position="102"/>
    </location>
</feature>
<dbReference type="EMBL" id="CAJNOV010009202">
    <property type="protein sequence ID" value="CAF1354756.1"/>
    <property type="molecule type" value="Genomic_DNA"/>
</dbReference>